<dbReference type="Pfam" id="PF01656">
    <property type="entry name" value="CbiA"/>
    <property type="match status" value="1"/>
</dbReference>
<dbReference type="EMBL" id="PGTS01000009">
    <property type="protein sequence ID" value="PKR47344.1"/>
    <property type="molecule type" value="Genomic_DNA"/>
</dbReference>
<proteinExistence type="predicted"/>
<dbReference type="RefSeq" id="WP_068518016.1">
    <property type="nucleotide sequence ID" value="NZ_JAEKJW010000003.1"/>
</dbReference>
<dbReference type="InterPro" id="IPR002586">
    <property type="entry name" value="CobQ/CobB/MinD/ParA_Nub-bd_dom"/>
</dbReference>
<evidence type="ECO:0000313" key="6">
    <source>
        <dbReference type="Proteomes" id="UP000233365"/>
    </source>
</evidence>
<dbReference type="SUPFAM" id="SSF52540">
    <property type="entry name" value="P-loop containing nucleoside triphosphate hydrolases"/>
    <property type="match status" value="1"/>
</dbReference>
<reference evidence="4" key="2">
    <citation type="submission" date="2020-12" db="EMBL/GenBank/DDBJ databases">
        <title>Oil enriched cultivation method for isolating marine PHA-producing bacteria.</title>
        <authorList>
            <person name="Zheng W."/>
            <person name="Yu S."/>
            <person name="Huang Y."/>
        </authorList>
    </citation>
    <scope>NUCLEOTIDE SEQUENCE</scope>
    <source>
        <strain evidence="4">SY-2-3</strain>
    </source>
</reference>
<dbReference type="Proteomes" id="UP000664405">
    <property type="component" value="Unassembled WGS sequence"/>
</dbReference>
<dbReference type="InterPro" id="IPR027417">
    <property type="entry name" value="P-loop_NTPase"/>
</dbReference>
<dbReference type="EMBL" id="JAEKJW010000003">
    <property type="protein sequence ID" value="MBN8198000.1"/>
    <property type="molecule type" value="Genomic_DNA"/>
</dbReference>
<dbReference type="AlphaFoldDB" id="A0A8I1MAS5"/>
<evidence type="ECO:0000313" key="5">
    <source>
        <dbReference type="EMBL" id="PKR47344.1"/>
    </source>
</evidence>
<dbReference type="Proteomes" id="UP000233365">
    <property type="component" value="Unassembled WGS sequence"/>
</dbReference>
<reference evidence="5 6" key="1">
    <citation type="submission" date="2017-11" db="EMBL/GenBank/DDBJ databases">
        <title>Biodiversity and function of Thalassospira species in the particle-attached aromatic-hydrocarbon-degrading consortia from the surface seawater of the China South Sea.</title>
        <authorList>
            <person name="Dong C."/>
            <person name="Liu R."/>
            <person name="Shao Z."/>
        </authorList>
    </citation>
    <scope>NUCLEOTIDE SEQUENCE [LARGE SCALE GENOMIC DNA]</scope>
    <source>
        <strain evidence="5 6">139Z-12</strain>
    </source>
</reference>
<accession>A0A8I1MAS5</accession>
<dbReference type="GO" id="GO:0005829">
    <property type="term" value="C:cytosol"/>
    <property type="evidence" value="ECO:0007669"/>
    <property type="project" value="TreeGrafter"/>
</dbReference>
<sequence>MTTKSDAVPKTAPRTRGRNVLAVASGKGGVGKTWFSITLTHAMVLEGHNALLFDGDLGLANIDIQLGLMPKHDLGGVISGRISLKDAITHFPDGGFDIIAGRSGSGSLANLPASRLQALSDDLLQTGKSYDKVLIDLGAGVDQGVRQMTGLANTVIVITNGDPTSLTDAYAFIKITHMARPKTDIRVVINMAKDKKEGQAIYNKLLKACEGFLKISPPLLGVIRADARVSECIRNQTPLLTRHPNCDAARDIEAIAQTLLDEE</sequence>
<dbReference type="PIRSF" id="PIRSF003092">
    <property type="entry name" value="MinD"/>
    <property type="match status" value="1"/>
</dbReference>
<evidence type="ECO:0000313" key="7">
    <source>
        <dbReference type="Proteomes" id="UP000664405"/>
    </source>
</evidence>
<dbReference type="PANTHER" id="PTHR43384">
    <property type="entry name" value="SEPTUM SITE-DETERMINING PROTEIN MIND HOMOLOG, CHLOROPLASTIC-RELATED"/>
    <property type="match status" value="1"/>
</dbReference>
<dbReference type="GO" id="GO:0016887">
    <property type="term" value="F:ATP hydrolysis activity"/>
    <property type="evidence" value="ECO:0007669"/>
    <property type="project" value="TreeGrafter"/>
</dbReference>
<feature type="domain" description="CobQ/CobB/MinD/ParA nucleotide binding" evidence="3">
    <location>
        <begin position="21"/>
        <end position="238"/>
    </location>
</feature>
<evidence type="ECO:0000256" key="1">
    <source>
        <dbReference type="ARBA" id="ARBA00022741"/>
    </source>
</evidence>
<keyword evidence="6" id="KW-1185">Reference proteome</keyword>
<evidence type="ECO:0000313" key="4">
    <source>
        <dbReference type="EMBL" id="MBN8198000.1"/>
    </source>
</evidence>
<dbReference type="Gene3D" id="3.40.50.300">
    <property type="entry name" value="P-loop containing nucleotide triphosphate hydrolases"/>
    <property type="match status" value="1"/>
</dbReference>
<evidence type="ECO:0000259" key="3">
    <source>
        <dbReference type="Pfam" id="PF01656"/>
    </source>
</evidence>
<dbReference type="GO" id="GO:0051782">
    <property type="term" value="P:negative regulation of cell division"/>
    <property type="evidence" value="ECO:0007669"/>
    <property type="project" value="TreeGrafter"/>
</dbReference>
<dbReference type="InterPro" id="IPR033875">
    <property type="entry name" value="FlhG"/>
</dbReference>
<dbReference type="InterPro" id="IPR050625">
    <property type="entry name" value="ParA/MinD_ATPase"/>
</dbReference>
<dbReference type="InterPro" id="IPR025501">
    <property type="entry name" value="MinD_FleN"/>
</dbReference>
<dbReference type="GO" id="GO:0005524">
    <property type="term" value="F:ATP binding"/>
    <property type="evidence" value="ECO:0007669"/>
    <property type="project" value="UniProtKB-KW"/>
</dbReference>
<dbReference type="GO" id="GO:0009898">
    <property type="term" value="C:cytoplasmic side of plasma membrane"/>
    <property type="evidence" value="ECO:0007669"/>
    <property type="project" value="TreeGrafter"/>
</dbReference>
<organism evidence="4 7">
    <name type="scientific">Thalassospira povalilytica</name>
    <dbReference type="NCBI Taxonomy" id="732237"/>
    <lineage>
        <taxon>Bacteria</taxon>
        <taxon>Pseudomonadati</taxon>
        <taxon>Pseudomonadota</taxon>
        <taxon>Alphaproteobacteria</taxon>
        <taxon>Rhodospirillales</taxon>
        <taxon>Thalassospiraceae</taxon>
        <taxon>Thalassospira</taxon>
    </lineage>
</organism>
<protein>
    <submittedName>
        <fullName evidence="4">MinD/ParA family protein</fullName>
    </submittedName>
</protein>
<comment type="caution">
    <text evidence="4">The sequence shown here is derived from an EMBL/GenBank/DDBJ whole genome shotgun (WGS) entry which is preliminary data.</text>
</comment>
<dbReference type="CDD" id="cd02038">
    <property type="entry name" value="FlhG-like"/>
    <property type="match status" value="1"/>
</dbReference>
<keyword evidence="2" id="KW-0067">ATP-binding</keyword>
<gene>
    <name evidence="5" type="ORF">CU041_19060</name>
    <name evidence="4" type="ORF">JF547_16145</name>
</gene>
<name>A0A8I1MAS5_9PROT</name>
<evidence type="ECO:0000256" key="2">
    <source>
        <dbReference type="ARBA" id="ARBA00022840"/>
    </source>
</evidence>
<dbReference type="PANTHER" id="PTHR43384:SF4">
    <property type="entry name" value="CELLULOSE BIOSYNTHESIS PROTEIN BCSQ-RELATED"/>
    <property type="match status" value="1"/>
</dbReference>
<keyword evidence="1" id="KW-0547">Nucleotide-binding</keyword>